<reference evidence="4" key="2">
    <citation type="submission" date="2015-01" db="EMBL/GenBank/DDBJ databases">
        <title>Evolutionary Origins and Diversification of the Mycorrhizal Mutualists.</title>
        <authorList>
            <consortium name="DOE Joint Genome Institute"/>
            <consortium name="Mycorrhizal Genomics Consortium"/>
            <person name="Kohler A."/>
            <person name="Kuo A."/>
            <person name="Nagy L.G."/>
            <person name="Floudas D."/>
            <person name="Copeland A."/>
            <person name="Barry K.W."/>
            <person name="Cichocki N."/>
            <person name="Veneault-Fourrey C."/>
            <person name="LaButti K."/>
            <person name="Lindquist E.A."/>
            <person name="Lipzen A."/>
            <person name="Lundell T."/>
            <person name="Morin E."/>
            <person name="Murat C."/>
            <person name="Riley R."/>
            <person name="Ohm R."/>
            <person name="Sun H."/>
            <person name="Tunlid A."/>
            <person name="Henrissat B."/>
            <person name="Grigoriev I.V."/>
            <person name="Hibbett D.S."/>
            <person name="Martin F."/>
        </authorList>
    </citation>
    <scope>NUCLEOTIDE SEQUENCE [LARGE SCALE GENOMIC DNA]</scope>
    <source>
        <strain evidence="4">F 1598</strain>
    </source>
</reference>
<gene>
    <name evidence="3" type="ORF">PILCRDRAFT_87816</name>
</gene>
<dbReference type="HOGENOM" id="CLU_630228_0_0_1"/>
<dbReference type="InParanoid" id="A0A0C3BC05"/>
<dbReference type="STRING" id="765440.A0A0C3BC05"/>
<dbReference type="OrthoDB" id="3005355at2759"/>
<dbReference type="Gene3D" id="1.25.10.10">
    <property type="entry name" value="Leucine-rich Repeat Variant"/>
    <property type="match status" value="2"/>
</dbReference>
<dbReference type="PANTHER" id="PTHR10943">
    <property type="entry name" value="26S PROTEASOME NON-ATPASE REGULATORY SUBUNIT"/>
    <property type="match status" value="1"/>
</dbReference>
<dbReference type="EMBL" id="KN832989">
    <property type="protein sequence ID" value="KIM83833.1"/>
    <property type="molecule type" value="Genomic_DNA"/>
</dbReference>
<sequence length="435" mass="48212">MFANDKTSALMDSGKEVWELVGFGRDGCPEKKYEGVGAPMNVDLAHANIAGTFDNAFINAGFGNDRLMVKAEEGNSWIYKNKVHGMMSVATSLGLSLLWDTDVGLSHINKYTYLPKNTSRAEHYLPLVFSTQLAYVGSHHEDLPLLLQHIADDSVSMEIASLFALAEGFMFVGLQDGSEAMTETLEAISRPITKQAQVLIEACPFAGTGNVLRVQAMLHHCDEHIRNDKEKGKEENKDDKDKEKRDEPEIDDTFHAFTMQCGDPIIHKMVLLVLDLVSAPNPVLHVLDTLFKYSRDNDHAVALNAIFTWASITKSLIVSLWSTSHMVPMGKGTIGLNPFFLDWNIMSQPAAAGLLVTLTVFTDAKAFMLHKYHWMLYFLVTTICPHFLTKSSLVYPSPSMLVRSPTNYISLAINVVSEAGKPWAISGFQTLQTPV</sequence>
<accession>A0A0C3BC05</accession>
<dbReference type="InterPro" id="IPR011989">
    <property type="entry name" value="ARM-like"/>
</dbReference>
<dbReference type="PANTHER" id="PTHR10943:SF1">
    <property type="entry name" value="26S PROTEASOME NON-ATPASE REGULATORY SUBUNIT 2"/>
    <property type="match status" value="1"/>
</dbReference>
<dbReference type="GO" id="GO:0043161">
    <property type="term" value="P:proteasome-mediated ubiquitin-dependent protein catabolic process"/>
    <property type="evidence" value="ECO:0007669"/>
    <property type="project" value="TreeGrafter"/>
</dbReference>
<evidence type="ECO:0000313" key="3">
    <source>
        <dbReference type="EMBL" id="KIM83833.1"/>
    </source>
</evidence>
<protein>
    <submittedName>
        <fullName evidence="3">Uncharacterized protein</fullName>
    </submittedName>
</protein>
<name>A0A0C3BC05_PILCF</name>
<proteinExistence type="predicted"/>
<feature type="region of interest" description="Disordered" evidence="2">
    <location>
        <begin position="225"/>
        <end position="248"/>
    </location>
</feature>
<keyword evidence="4" id="KW-1185">Reference proteome</keyword>
<dbReference type="GO" id="GO:0008540">
    <property type="term" value="C:proteasome regulatory particle, base subcomplex"/>
    <property type="evidence" value="ECO:0007669"/>
    <property type="project" value="TreeGrafter"/>
</dbReference>
<reference evidence="3 4" key="1">
    <citation type="submission" date="2014-04" db="EMBL/GenBank/DDBJ databases">
        <authorList>
            <consortium name="DOE Joint Genome Institute"/>
            <person name="Kuo A."/>
            <person name="Tarkka M."/>
            <person name="Buscot F."/>
            <person name="Kohler A."/>
            <person name="Nagy L.G."/>
            <person name="Floudas D."/>
            <person name="Copeland A."/>
            <person name="Barry K.W."/>
            <person name="Cichocki N."/>
            <person name="Veneault-Fourrey C."/>
            <person name="LaButti K."/>
            <person name="Lindquist E.A."/>
            <person name="Lipzen A."/>
            <person name="Lundell T."/>
            <person name="Morin E."/>
            <person name="Murat C."/>
            <person name="Sun H."/>
            <person name="Tunlid A."/>
            <person name="Henrissat B."/>
            <person name="Grigoriev I.V."/>
            <person name="Hibbett D.S."/>
            <person name="Martin F."/>
            <person name="Nordberg H.P."/>
            <person name="Cantor M.N."/>
            <person name="Hua S.X."/>
        </authorList>
    </citation>
    <scope>NUCLEOTIDE SEQUENCE [LARGE SCALE GENOMIC DNA]</scope>
    <source>
        <strain evidence="3 4">F 1598</strain>
    </source>
</reference>
<evidence type="ECO:0000256" key="1">
    <source>
        <dbReference type="ARBA" id="ARBA00022737"/>
    </source>
</evidence>
<organism evidence="3 4">
    <name type="scientific">Piloderma croceum (strain F 1598)</name>
    <dbReference type="NCBI Taxonomy" id="765440"/>
    <lineage>
        <taxon>Eukaryota</taxon>
        <taxon>Fungi</taxon>
        <taxon>Dikarya</taxon>
        <taxon>Basidiomycota</taxon>
        <taxon>Agaricomycotina</taxon>
        <taxon>Agaricomycetes</taxon>
        <taxon>Agaricomycetidae</taxon>
        <taxon>Atheliales</taxon>
        <taxon>Atheliaceae</taxon>
        <taxon>Piloderma</taxon>
    </lineage>
</organism>
<dbReference type="AlphaFoldDB" id="A0A0C3BC05"/>
<feature type="compositionally biased region" description="Basic and acidic residues" evidence="2">
    <location>
        <begin position="225"/>
        <end position="247"/>
    </location>
</feature>
<dbReference type="Proteomes" id="UP000054166">
    <property type="component" value="Unassembled WGS sequence"/>
</dbReference>
<keyword evidence="1" id="KW-0677">Repeat</keyword>
<dbReference type="GO" id="GO:0005634">
    <property type="term" value="C:nucleus"/>
    <property type="evidence" value="ECO:0007669"/>
    <property type="project" value="TreeGrafter"/>
</dbReference>
<dbReference type="GO" id="GO:0034515">
    <property type="term" value="C:proteasome storage granule"/>
    <property type="evidence" value="ECO:0007669"/>
    <property type="project" value="TreeGrafter"/>
</dbReference>
<evidence type="ECO:0000256" key="2">
    <source>
        <dbReference type="SAM" id="MobiDB-lite"/>
    </source>
</evidence>
<evidence type="ECO:0000313" key="4">
    <source>
        <dbReference type="Proteomes" id="UP000054166"/>
    </source>
</evidence>